<accession>A0A0W0CH00</accession>
<comment type="caution">
    <text evidence="4">The sequence shown here is derived from an EMBL/GenBank/DDBJ whole genome shotgun (WGS) entry which is preliminary data.</text>
</comment>
<name>A0A0W0CH00_CANGB</name>
<dbReference type="PANTHER" id="PTHR46118:SF4">
    <property type="entry name" value="PROTEIN ABHD11"/>
    <property type="match status" value="1"/>
</dbReference>
<dbReference type="InterPro" id="IPR000073">
    <property type="entry name" value="AB_hydrolase_1"/>
</dbReference>
<dbReference type="EMBL" id="LLZZ01000181">
    <property type="protein sequence ID" value="KTA95758.1"/>
    <property type="molecule type" value="Genomic_DNA"/>
</dbReference>
<dbReference type="AlphaFoldDB" id="A0A0W0CH00"/>
<dbReference type="GO" id="GO:0005739">
    <property type="term" value="C:mitochondrion"/>
    <property type="evidence" value="ECO:0007669"/>
    <property type="project" value="TreeGrafter"/>
</dbReference>
<dbReference type="GO" id="GO:0052689">
    <property type="term" value="F:carboxylic ester hydrolase activity"/>
    <property type="evidence" value="ECO:0007669"/>
    <property type="project" value="TreeGrafter"/>
</dbReference>
<dbReference type="VEuPathDB" id="FungiDB:B1J91_F08855g"/>
<dbReference type="PhylomeDB" id="A0A0W0CH00"/>
<evidence type="ECO:0000259" key="3">
    <source>
        <dbReference type="Pfam" id="PF00561"/>
    </source>
</evidence>
<dbReference type="VEuPathDB" id="FungiDB:CAGL0F08855g"/>
<protein>
    <submittedName>
        <fullName evidence="4">Putative abhydrolase domain-containing protein</fullName>
    </submittedName>
</protein>
<dbReference type="PANTHER" id="PTHR46118">
    <property type="entry name" value="PROTEIN ABHD11"/>
    <property type="match status" value="1"/>
</dbReference>
<dbReference type="Gene3D" id="3.40.50.1820">
    <property type="entry name" value="alpha/beta hydrolase"/>
    <property type="match status" value="1"/>
</dbReference>
<organism evidence="4 5">
    <name type="scientific">Candida glabrata</name>
    <name type="common">Yeast</name>
    <name type="synonym">Torulopsis glabrata</name>
    <dbReference type="NCBI Taxonomy" id="5478"/>
    <lineage>
        <taxon>Eukaryota</taxon>
        <taxon>Fungi</taxon>
        <taxon>Dikarya</taxon>
        <taxon>Ascomycota</taxon>
        <taxon>Saccharomycotina</taxon>
        <taxon>Saccharomycetes</taxon>
        <taxon>Saccharomycetales</taxon>
        <taxon>Saccharomycetaceae</taxon>
        <taxon>Nakaseomyces</taxon>
    </lineage>
</organism>
<dbReference type="Pfam" id="PF00561">
    <property type="entry name" value="Abhydrolase_1"/>
    <property type="match status" value="1"/>
</dbReference>
<evidence type="ECO:0000313" key="4">
    <source>
        <dbReference type="EMBL" id="KTA95758.1"/>
    </source>
</evidence>
<sequence length="325" mass="37624">MHKSLHKKGLELRDVVPLAFHHTKPRIRRATPAPWKEKPAIINLHGLFGSHIMFHSLNRPLMKTFETDIYNVDLRNHGNSPRAQPYDYLTLSKDIIQMIRDNIYREQPGRPIYLIGFSLGGKVALLSSLSRQINVKKCISIDLPPYELDKVDDMFMQNFELLEKIVKREIKVRRSCPSWKTDILTMFRELPVNKCNPNGNNVALYFANGFLTYKPNNESSSGLENDYLQYAVPLEYMPDIIAEIKKWPSATSLNPMMYHTKSQLPTLFMKGLHSSFIKNDYSLLKTQYPQSSVLEFDCGHTILMDYPKESTEAIIKFLSNNKRVQ</sequence>
<reference evidence="4 5" key="1">
    <citation type="submission" date="2015-10" db="EMBL/GenBank/DDBJ databases">
        <title>Draft genomes sequences of Candida glabrata isolates 1A, 1B, 2A, 2B, 3A and 3B.</title>
        <authorList>
            <person name="Haavelsrud O.E."/>
            <person name="Gaustad P."/>
        </authorList>
    </citation>
    <scope>NUCLEOTIDE SEQUENCE [LARGE SCALE GENOMIC DNA]</scope>
    <source>
        <strain evidence="4">910700640</strain>
    </source>
</reference>
<dbReference type="SUPFAM" id="SSF53474">
    <property type="entry name" value="alpha/beta-Hydrolases"/>
    <property type="match status" value="1"/>
</dbReference>
<dbReference type="VEuPathDB" id="FungiDB:GVI51_F08415"/>
<gene>
    <name evidence="4" type="ORF">AO440_001474</name>
</gene>
<dbReference type="GO" id="GO:0016453">
    <property type="term" value="F:C-acetyltransferase activity"/>
    <property type="evidence" value="ECO:0007669"/>
    <property type="project" value="EnsemblFungi"/>
</dbReference>
<dbReference type="VEuPathDB" id="FungiDB:GWK60_F08371"/>
<keyword evidence="2 4" id="KW-0378">Hydrolase</keyword>
<dbReference type="InterPro" id="IPR029058">
    <property type="entry name" value="AB_hydrolase_fold"/>
</dbReference>
<comment type="similarity">
    <text evidence="1">Belongs to the AB hydrolase superfamily.</text>
</comment>
<feature type="domain" description="AB hydrolase-1" evidence="3">
    <location>
        <begin position="39"/>
        <end position="305"/>
    </location>
</feature>
<proteinExistence type="inferred from homology"/>
<evidence type="ECO:0000256" key="1">
    <source>
        <dbReference type="ARBA" id="ARBA00008645"/>
    </source>
</evidence>
<dbReference type="OMA" id="KPYDYIT"/>
<dbReference type="Proteomes" id="UP000054886">
    <property type="component" value="Unassembled WGS sequence"/>
</dbReference>
<evidence type="ECO:0000313" key="5">
    <source>
        <dbReference type="Proteomes" id="UP000054886"/>
    </source>
</evidence>
<evidence type="ECO:0000256" key="2">
    <source>
        <dbReference type="ARBA" id="ARBA00022801"/>
    </source>
</evidence>